<feature type="transmembrane region" description="Helical" evidence="7">
    <location>
        <begin position="350"/>
        <end position="374"/>
    </location>
</feature>
<gene>
    <name evidence="8" type="ORF">Pmani_015692</name>
</gene>
<keyword evidence="9" id="KW-1185">Reference proteome</keyword>
<evidence type="ECO:0000256" key="2">
    <source>
        <dbReference type="ARBA" id="ARBA00008789"/>
    </source>
</evidence>
<feature type="transmembrane region" description="Helical" evidence="7">
    <location>
        <begin position="32"/>
        <end position="53"/>
    </location>
</feature>
<dbReference type="GO" id="GO:1902742">
    <property type="term" value="P:apoptotic process involved in development"/>
    <property type="evidence" value="ECO:0007669"/>
    <property type="project" value="TreeGrafter"/>
</dbReference>
<organism evidence="8 9">
    <name type="scientific">Petrolisthes manimaculis</name>
    <dbReference type="NCBI Taxonomy" id="1843537"/>
    <lineage>
        <taxon>Eukaryota</taxon>
        <taxon>Metazoa</taxon>
        <taxon>Ecdysozoa</taxon>
        <taxon>Arthropoda</taxon>
        <taxon>Crustacea</taxon>
        <taxon>Multicrustacea</taxon>
        <taxon>Malacostraca</taxon>
        <taxon>Eumalacostraca</taxon>
        <taxon>Eucarida</taxon>
        <taxon>Decapoda</taxon>
        <taxon>Pleocyemata</taxon>
        <taxon>Anomura</taxon>
        <taxon>Galatheoidea</taxon>
        <taxon>Porcellanidae</taxon>
        <taxon>Petrolisthes</taxon>
    </lineage>
</organism>
<reference evidence="8" key="1">
    <citation type="submission" date="2023-11" db="EMBL/GenBank/DDBJ databases">
        <title>Genome assemblies of two species of porcelain crab, Petrolisthes cinctipes and Petrolisthes manimaculis (Anomura: Porcellanidae).</title>
        <authorList>
            <person name="Angst P."/>
        </authorList>
    </citation>
    <scope>NUCLEOTIDE SEQUENCE</scope>
    <source>
        <strain evidence="8">PB745_02</strain>
        <tissue evidence="8">Gill</tissue>
    </source>
</reference>
<feature type="transmembrane region" description="Helical" evidence="7">
    <location>
        <begin position="239"/>
        <end position="257"/>
    </location>
</feature>
<feature type="transmembrane region" description="Helical" evidence="7">
    <location>
        <begin position="198"/>
        <end position="219"/>
    </location>
</feature>
<keyword evidence="4 7" id="KW-0812">Transmembrane</keyword>
<dbReference type="GO" id="GO:0043652">
    <property type="term" value="P:engulfment of apoptotic cell"/>
    <property type="evidence" value="ECO:0007669"/>
    <property type="project" value="TreeGrafter"/>
</dbReference>
<evidence type="ECO:0000256" key="3">
    <source>
        <dbReference type="ARBA" id="ARBA00022475"/>
    </source>
</evidence>
<evidence type="ECO:0000313" key="8">
    <source>
        <dbReference type="EMBL" id="KAK4312921.1"/>
    </source>
</evidence>
<comment type="subcellular location">
    <subcellularLocation>
        <location evidence="1">Cell membrane</location>
        <topology evidence="1">Multi-pass membrane protein</topology>
    </subcellularLocation>
    <subcellularLocation>
        <location evidence="7">Membrane</location>
        <topology evidence="7">Multi-pass membrane protein</topology>
    </subcellularLocation>
</comment>
<feature type="transmembrane region" description="Helical" evidence="7">
    <location>
        <begin position="324"/>
        <end position="344"/>
    </location>
</feature>
<dbReference type="GO" id="GO:0005886">
    <property type="term" value="C:plasma membrane"/>
    <property type="evidence" value="ECO:0007669"/>
    <property type="project" value="UniProtKB-SubCell"/>
</dbReference>
<dbReference type="AlphaFoldDB" id="A0AAE1U9M0"/>
<dbReference type="PANTHER" id="PTHR16024:SF6">
    <property type="entry name" value="XK-RELATED PROTEIN"/>
    <property type="match status" value="1"/>
</dbReference>
<keyword evidence="3" id="KW-1003">Cell membrane</keyword>
<comment type="caution">
    <text evidence="8">The sequence shown here is derived from an EMBL/GenBank/DDBJ whole genome shotgun (WGS) entry which is preliminary data.</text>
</comment>
<evidence type="ECO:0000256" key="4">
    <source>
        <dbReference type="ARBA" id="ARBA00022692"/>
    </source>
</evidence>
<sequence>MESEGEDVPETHLSNTSNDEVDYPPNNYVYRWIDLVFLTCGMITFCLDLGLDVMTACTHWYHKDYIWFTLTTIFITFPSLVMTTVSLWWYIKDEYNGHLPRTSASRWVLRICLNVLQLGPLLRYMDAARYGLWSRQFWIQGDRRRQKQYYTYALYEEGDAGFLRLFECFMESAPQLVLQLYILTQASKSGDYSKTWKILLVCGCVTSLLSLAWGVTGYARTTRYTSEKENITLKGTVVLFLWHLFSIAARVVAMVAFAAVFRQWLLVGGAAHVLLMVVWLMARRSLGTVCPYLPLELLFCCILAVVYIFVFINEKEEKTRGKYAWWYMVCAVENVAMIVCWLVYADPTLWYYTPAAVVHFVFFLLGLIFMGLYYSLLHPNVINSHIVPHTEQQQQKIEVPTNNSMGGKVDL</sequence>
<keyword evidence="5 7" id="KW-1133">Transmembrane helix</keyword>
<evidence type="ECO:0000256" key="6">
    <source>
        <dbReference type="ARBA" id="ARBA00023136"/>
    </source>
</evidence>
<proteinExistence type="inferred from homology"/>
<dbReference type="EMBL" id="JAWZYT010001364">
    <property type="protein sequence ID" value="KAK4312921.1"/>
    <property type="molecule type" value="Genomic_DNA"/>
</dbReference>
<feature type="transmembrane region" description="Helical" evidence="7">
    <location>
        <begin position="264"/>
        <end position="282"/>
    </location>
</feature>
<comment type="similarity">
    <text evidence="2 7">Belongs to the XK family.</text>
</comment>
<dbReference type="Proteomes" id="UP001292094">
    <property type="component" value="Unassembled WGS sequence"/>
</dbReference>
<evidence type="ECO:0000313" key="9">
    <source>
        <dbReference type="Proteomes" id="UP001292094"/>
    </source>
</evidence>
<feature type="transmembrane region" description="Helical" evidence="7">
    <location>
        <begin position="294"/>
        <end position="312"/>
    </location>
</feature>
<keyword evidence="6 7" id="KW-0472">Membrane</keyword>
<dbReference type="GO" id="GO:0070782">
    <property type="term" value="P:phosphatidylserine exposure on apoptotic cell surface"/>
    <property type="evidence" value="ECO:0007669"/>
    <property type="project" value="TreeGrafter"/>
</dbReference>
<accession>A0AAE1U9M0</accession>
<dbReference type="Pfam" id="PF09815">
    <property type="entry name" value="XK-related"/>
    <property type="match status" value="1"/>
</dbReference>
<dbReference type="InterPro" id="IPR050895">
    <property type="entry name" value="XK-related_scramblase"/>
</dbReference>
<evidence type="ECO:0000256" key="7">
    <source>
        <dbReference type="RuleBase" id="RU910716"/>
    </source>
</evidence>
<evidence type="ECO:0000256" key="5">
    <source>
        <dbReference type="ARBA" id="ARBA00022989"/>
    </source>
</evidence>
<dbReference type="InterPro" id="IPR018629">
    <property type="entry name" value="XK-rel"/>
</dbReference>
<evidence type="ECO:0000256" key="1">
    <source>
        <dbReference type="ARBA" id="ARBA00004651"/>
    </source>
</evidence>
<name>A0AAE1U9M0_9EUCA</name>
<protein>
    <recommendedName>
        <fullName evidence="7">XK-related protein</fullName>
    </recommendedName>
</protein>
<feature type="transmembrane region" description="Helical" evidence="7">
    <location>
        <begin position="65"/>
        <end position="91"/>
    </location>
</feature>
<dbReference type="PANTHER" id="PTHR16024">
    <property type="entry name" value="XK-RELATED PROTEIN"/>
    <property type="match status" value="1"/>
</dbReference>